<dbReference type="Proteomes" id="UP000030742">
    <property type="component" value="Unassembled WGS sequence"/>
</dbReference>
<feature type="region of interest" description="Disordered" evidence="1">
    <location>
        <begin position="47"/>
        <end position="68"/>
    </location>
</feature>
<dbReference type="AlphaFoldDB" id="U4U0H4"/>
<sequence length="68" mass="7583">MHGPHGGKARSVLAGSDWEQGDSRLWIEWPAVLCRLGRFSVPGHQMEGNHAGYPKFEREGQRRLAAAE</sequence>
<evidence type="ECO:0000256" key="1">
    <source>
        <dbReference type="SAM" id="MobiDB-lite"/>
    </source>
</evidence>
<evidence type="ECO:0000313" key="3">
    <source>
        <dbReference type="Proteomes" id="UP000030742"/>
    </source>
</evidence>
<gene>
    <name evidence="2" type="ORF">D910_04729</name>
</gene>
<evidence type="ECO:0000313" key="2">
    <source>
        <dbReference type="EMBL" id="ERL87334.1"/>
    </source>
</evidence>
<organism evidence="2 3">
    <name type="scientific">Dendroctonus ponderosae</name>
    <name type="common">Mountain pine beetle</name>
    <dbReference type="NCBI Taxonomy" id="77166"/>
    <lineage>
        <taxon>Eukaryota</taxon>
        <taxon>Metazoa</taxon>
        <taxon>Ecdysozoa</taxon>
        <taxon>Arthropoda</taxon>
        <taxon>Hexapoda</taxon>
        <taxon>Insecta</taxon>
        <taxon>Pterygota</taxon>
        <taxon>Neoptera</taxon>
        <taxon>Endopterygota</taxon>
        <taxon>Coleoptera</taxon>
        <taxon>Polyphaga</taxon>
        <taxon>Cucujiformia</taxon>
        <taxon>Curculionidae</taxon>
        <taxon>Scolytinae</taxon>
        <taxon>Dendroctonus</taxon>
    </lineage>
</organism>
<name>U4U0H4_DENPD</name>
<dbReference type="EMBL" id="KB631940">
    <property type="protein sequence ID" value="ERL87334.1"/>
    <property type="molecule type" value="Genomic_DNA"/>
</dbReference>
<protein>
    <submittedName>
        <fullName evidence="2">Uncharacterized protein</fullName>
    </submittedName>
</protein>
<accession>U4U0H4</accession>
<reference evidence="2 3" key="1">
    <citation type="journal article" date="2013" name="Genome Biol.">
        <title>Draft genome of the mountain pine beetle, Dendroctonus ponderosae Hopkins, a major forest pest.</title>
        <authorList>
            <person name="Keeling C.I."/>
            <person name="Yuen M.M."/>
            <person name="Liao N.Y."/>
            <person name="Docking T.R."/>
            <person name="Chan S.K."/>
            <person name="Taylor G.A."/>
            <person name="Palmquist D.L."/>
            <person name="Jackman S.D."/>
            <person name="Nguyen A."/>
            <person name="Li M."/>
            <person name="Henderson H."/>
            <person name="Janes J.K."/>
            <person name="Zhao Y."/>
            <person name="Pandoh P."/>
            <person name="Moore R."/>
            <person name="Sperling F.A."/>
            <person name="Huber D.P."/>
            <person name="Birol I."/>
            <person name="Jones S.J."/>
            <person name="Bohlmann J."/>
        </authorList>
    </citation>
    <scope>NUCLEOTIDE SEQUENCE</scope>
</reference>
<proteinExistence type="predicted"/>